<protein>
    <submittedName>
        <fullName evidence="1">Uncharacterized protein</fullName>
    </submittedName>
</protein>
<comment type="caution">
    <text evidence="1">The sequence shown here is derived from an EMBL/GenBank/DDBJ whole genome shotgun (WGS) entry which is preliminary data.</text>
</comment>
<sequence>MVLKVQWTFTAVLILIKDGSSTKLKKGRKIHFDQDLMTEHWLMWRVVFITQTLNLSEKSLSILLAVCHLWKHNNLAQFVDLRLQSYDMDEVMKTIKVGIFYTSRAASDRPPMLAVVSMLEGLLFVEVEMQALMAVLSDEEQSPDLLRMMADIDEEFELQEIIETLERYPVSTKGK</sequence>
<gene>
    <name evidence="1" type="ORF">ISN44_As04g008060</name>
</gene>
<evidence type="ECO:0000313" key="2">
    <source>
        <dbReference type="Proteomes" id="UP000694251"/>
    </source>
</evidence>
<accession>A0A8T2EBE7</accession>
<name>A0A8T2EBE7_ARASU</name>
<proteinExistence type="predicted"/>
<keyword evidence="2" id="KW-1185">Reference proteome</keyword>
<organism evidence="1 2">
    <name type="scientific">Arabidopsis suecica</name>
    <name type="common">Swedish thale-cress</name>
    <name type="synonym">Cardaminopsis suecica</name>
    <dbReference type="NCBI Taxonomy" id="45249"/>
    <lineage>
        <taxon>Eukaryota</taxon>
        <taxon>Viridiplantae</taxon>
        <taxon>Streptophyta</taxon>
        <taxon>Embryophyta</taxon>
        <taxon>Tracheophyta</taxon>
        <taxon>Spermatophyta</taxon>
        <taxon>Magnoliopsida</taxon>
        <taxon>eudicotyledons</taxon>
        <taxon>Gunneridae</taxon>
        <taxon>Pentapetalae</taxon>
        <taxon>rosids</taxon>
        <taxon>malvids</taxon>
        <taxon>Brassicales</taxon>
        <taxon>Brassicaceae</taxon>
        <taxon>Camelineae</taxon>
        <taxon>Arabidopsis</taxon>
    </lineage>
</organism>
<dbReference type="EMBL" id="JAEFBJ010000004">
    <property type="protein sequence ID" value="KAG7619800.1"/>
    <property type="molecule type" value="Genomic_DNA"/>
</dbReference>
<evidence type="ECO:0000313" key="1">
    <source>
        <dbReference type="EMBL" id="KAG7619800.1"/>
    </source>
</evidence>
<reference evidence="1 2" key="1">
    <citation type="submission" date="2020-12" db="EMBL/GenBank/DDBJ databases">
        <title>Concerted genomic and epigenomic changes stabilize Arabidopsis allopolyploids.</title>
        <authorList>
            <person name="Chen Z."/>
        </authorList>
    </citation>
    <scope>NUCLEOTIDE SEQUENCE [LARGE SCALE GENOMIC DNA]</scope>
    <source>
        <strain evidence="1">As9502</strain>
        <tissue evidence="1">Leaf</tissue>
    </source>
</reference>
<dbReference type="OrthoDB" id="10361209at2759"/>
<dbReference type="AlphaFoldDB" id="A0A8T2EBE7"/>
<dbReference type="Proteomes" id="UP000694251">
    <property type="component" value="Chromosome 4"/>
</dbReference>